<proteinExistence type="predicted"/>
<feature type="region of interest" description="Disordered" evidence="1">
    <location>
        <begin position="1075"/>
        <end position="1214"/>
    </location>
</feature>
<feature type="compositionally biased region" description="Low complexity" evidence="1">
    <location>
        <begin position="678"/>
        <end position="689"/>
    </location>
</feature>
<dbReference type="AlphaFoldDB" id="A0A9P6EEP7"/>
<feature type="region of interest" description="Disordered" evidence="1">
    <location>
        <begin position="530"/>
        <end position="552"/>
    </location>
</feature>
<feature type="compositionally biased region" description="Polar residues" evidence="1">
    <location>
        <begin position="650"/>
        <end position="671"/>
    </location>
</feature>
<gene>
    <name evidence="2" type="ORF">CPB83DRAFT_884172</name>
</gene>
<feature type="compositionally biased region" description="Polar residues" evidence="1">
    <location>
        <begin position="1005"/>
        <end position="1014"/>
    </location>
</feature>
<evidence type="ECO:0008006" key="4">
    <source>
        <dbReference type="Google" id="ProtNLM"/>
    </source>
</evidence>
<feature type="compositionally biased region" description="Polar residues" evidence="1">
    <location>
        <begin position="11"/>
        <end position="37"/>
    </location>
</feature>
<feature type="compositionally biased region" description="Polar residues" evidence="1">
    <location>
        <begin position="475"/>
        <end position="517"/>
    </location>
</feature>
<feature type="compositionally biased region" description="Polar residues" evidence="1">
    <location>
        <begin position="1205"/>
        <end position="1214"/>
    </location>
</feature>
<sequence length="1231" mass="131913">MSAGDGDHKALSSQTEEVGRSASSRGFWTSKNPNPVSTGMDGRSRSNSRANEKQFGYSPISRATQGDDFASNAPNTNNLHGRSKFRGSILVAASDALGFKLGRRRPSIRQPPSPIILPDVIEITASRAEEEAEERSRLREAAAQAIGLQSYRAAPKTHSRDDSATDEDDEEHSNSQHNRDLHRHTHAQQNSSSQEGSDMRRLAFSRNSDSSANISGRSPHGSNLSITIPSHSQFSPPPPTPPLSPPPLSVISQQPSTAPSSTRVSNRFRSGSMITHSPSNSTTIAPIPQYPSTVSSLSSFKQCAGTYLKYYPPSSLRIFALSKTWKYRYLILSSPATLVTRGQGPAVSYLHLFKSASPDEKELERMEINEDSVVFMAEEEVGGKRAVIKVGGVDAGAMRKEYMIEEGGHTMWLLQISDPADSHKWITNIKNAILGQRTVRAGLIPALTLGGNEPRGDMDVMLSIRTQGIAASPPNRWSSASPPFNEHSQYAPSISSQSARSTNAATRAPGSPTSTVSALKGLFTGNRSRAASRAASINSERQHDRETAGEESFASIGSNLLNMLRSNTPDNQSINTIQTVPVPRTLPIGGPVVPIQRRLEQKIVENPGQAQWTSNFEPSTSTRSEGRANKALSTGALSLQPPPRKRWTSVGPSTTSAHTQHPKAETSNTLTVPEPSSRKSSMSMSRMSSETGRSDHEHGNPPISPSLSAFPFGTPEQRPRAPSLQSVSTYASADNGPAVERSSSSTKRSSGTGRGSGRRWSRQGNLPTRLTPPTEPPPAVPGEQSFDRPPSPGSSKNSQRSVISALPTFAKRASQAESVHSINSISSSPPPPISPLGGGGSLASRNRFSVPPPRPAPTSALPPAPSPTSEDCQQDVLKPLEPVSTASKASFRLSSSHRSNRMSLTAPKPPPNTNLPPRPDESDFGPRHRRISTGSGRASLHSQNMSPLESIPASPTPSPKAPNPLPPPSGPLPPRPPPHGPLPAPPSDPPPKRTTSLKQRFRMLSTGSSSSNVPALSRLSIARSSNERSSTDSSSVVIAPPFMPTNSMPATPIAEKILQFQDDSFLQMYTPVMPMHTPASIHGLPLPQDSEFSEVTSLSPPPRRGSKQIQESELPPPPPALNFQKSMLPQIEDDDHSDAEDTNSNNPSKIAAELKPFSLSAPGSPLSPRSQHSQNFREASELDSPIGEDLPLDDIDSPIHEEKPSLSSLSSQHRITLSRSGSVISLGIMSL</sequence>
<feature type="compositionally biased region" description="Polar residues" evidence="1">
    <location>
        <begin position="932"/>
        <end position="947"/>
    </location>
</feature>
<feature type="compositionally biased region" description="Polar residues" evidence="1">
    <location>
        <begin position="608"/>
        <end position="623"/>
    </location>
</feature>
<evidence type="ECO:0000256" key="1">
    <source>
        <dbReference type="SAM" id="MobiDB-lite"/>
    </source>
</evidence>
<feature type="region of interest" description="Disordered" evidence="1">
    <location>
        <begin position="1"/>
        <end position="83"/>
    </location>
</feature>
<feature type="region of interest" description="Disordered" evidence="1">
    <location>
        <begin position="471"/>
        <end position="517"/>
    </location>
</feature>
<feature type="region of interest" description="Disordered" evidence="1">
    <location>
        <begin position="128"/>
        <end position="265"/>
    </location>
</feature>
<evidence type="ECO:0000313" key="2">
    <source>
        <dbReference type="EMBL" id="KAF9527590.1"/>
    </source>
</evidence>
<feature type="compositionally biased region" description="Polar residues" evidence="1">
    <location>
        <begin position="1167"/>
        <end position="1177"/>
    </location>
</feature>
<feature type="compositionally biased region" description="Basic and acidic residues" evidence="1">
    <location>
        <begin position="1"/>
        <end position="10"/>
    </location>
</feature>
<feature type="compositionally biased region" description="Low complexity" evidence="1">
    <location>
        <begin position="741"/>
        <end position="751"/>
    </location>
</feature>
<feature type="compositionally biased region" description="Pro residues" evidence="1">
    <location>
        <begin position="235"/>
        <end position="248"/>
    </location>
</feature>
<feature type="compositionally biased region" description="Pro residues" evidence="1">
    <location>
        <begin position="907"/>
        <end position="917"/>
    </location>
</feature>
<feature type="compositionally biased region" description="Acidic residues" evidence="1">
    <location>
        <begin position="1131"/>
        <end position="1141"/>
    </location>
</feature>
<keyword evidence="3" id="KW-1185">Reference proteome</keyword>
<organism evidence="2 3">
    <name type="scientific">Crepidotus variabilis</name>
    <dbReference type="NCBI Taxonomy" id="179855"/>
    <lineage>
        <taxon>Eukaryota</taxon>
        <taxon>Fungi</taxon>
        <taxon>Dikarya</taxon>
        <taxon>Basidiomycota</taxon>
        <taxon>Agaricomycotina</taxon>
        <taxon>Agaricomycetes</taxon>
        <taxon>Agaricomycetidae</taxon>
        <taxon>Agaricales</taxon>
        <taxon>Agaricineae</taxon>
        <taxon>Crepidotaceae</taxon>
        <taxon>Crepidotus</taxon>
    </lineage>
</organism>
<name>A0A9P6EEP7_9AGAR</name>
<feature type="compositionally biased region" description="Polar residues" evidence="1">
    <location>
        <begin position="205"/>
        <end position="228"/>
    </location>
</feature>
<dbReference type="Proteomes" id="UP000807306">
    <property type="component" value="Unassembled WGS sequence"/>
</dbReference>
<feature type="region of interest" description="Disordered" evidence="1">
    <location>
        <begin position="604"/>
        <end position="1044"/>
    </location>
</feature>
<comment type="caution">
    <text evidence="2">The sequence shown here is derived from an EMBL/GenBank/DDBJ whole genome shotgun (WGS) entry which is preliminary data.</text>
</comment>
<feature type="compositionally biased region" description="Polar residues" evidence="1">
    <location>
        <begin position="187"/>
        <end position="196"/>
    </location>
</feature>
<accession>A0A9P6EEP7</accession>
<evidence type="ECO:0000313" key="3">
    <source>
        <dbReference type="Proteomes" id="UP000807306"/>
    </source>
</evidence>
<dbReference type="EMBL" id="MU157860">
    <property type="protein sequence ID" value="KAF9527590.1"/>
    <property type="molecule type" value="Genomic_DNA"/>
</dbReference>
<feature type="compositionally biased region" description="Polar residues" evidence="1">
    <location>
        <begin position="793"/>
        <end position="802"/>
    </location>
</feature>
<feature type="compositionally biased region" description="Polar residues" evidence="1">
    <location>
        <begin position="723"/>
        <end position="732"/>
    </location>
</feature>
<dbReference type="OrthoDB" id="3256387at2759"/>
<feature type="compositionally biased region" description="Pro residues" evidence="1">
    <location>
        <begin position="850"/>
        <end position="866"/>
    </location>
</feature>
<reference evidence="2" key="1">
    <citation type="submission" date="2020-11" db="EMBL/GenBank/DDBJ databases">
        <authorList>
            <consortium name="DOE Joint Genome Institute"/>
            <person name="Ahrendt S."/>
            <person name="Riley R."/>
            <person name="Andreopoulos W."/>
            <person name="Labutti K."/>
            <person name="Pangilinan J."/>
            <person name="Ruiz-Duenas F.J."/>
            <person name="Barrasa J.M."/>
            <person name="Sanchez-Garcia M."/>
            <person name="Camarero S."/>
            <person name="Miyauchi S."/>
            <person name="Serrano A."/>
            <person name="Linde D."/>
            <person name="Babiker R."/>
            <person name="Drula E."/>
            <person name="Ayuso-Fernandez I."/>
            <person name="Pacheco R."/>
            <person name="Padilla G."/>
            <person name="Ferreira P."/>
            <person name="Barriuso J."/>
            <person name="Kellner H."/>
            <person name="Castanera R."/>
            <person name="Alfaro M."/>
            <person name="Ramirez L."/>
            <person name="Pisabarro A.G."/>
            <person name="Kuo A."/>
            <person name="Tritt A."/>
            <person name="Lipzen A."/>
            <person name="He G."/>
            <person name="Yan M."/>
            <person name="Ng V."/>
            <person name="Cullen D."/>
            <person name="Martin F."/>
            <person name="Rosso M.-N."/>
            <person name="Henrissat B."/>
            <person name="Hibbett D."/>
            <person name="Martinez A.T."/>
            <person name="Grigoriev I.V."/>
        </authorList>
    </citation>
    <scope>NUCLEOTIDE SEQUENCE</scope>
    <source>
        <strain evidence="2">CBS 506.95</strain>
    </source>
</reference>
<feature type="compositionally biased region" description="Pro residues" evidence="1">
    <location>
        <begin position="954"/>
        <end position="989"/>
    </location>
</feature>
<protein>
    <recommendedName>
        <fullName evidence="4">PH domain-containing protein</fullName>
    </recommendedName>
</protein>
<feature type="compositionally biased region" description="Polar residues" evidence="1">
    <location>
        <begin position="884"/>
        <end position="903"/>
    </location>
</feature>